<dbReference type="CDD" id="cd05013">
    <property type="entry name" value="SIS_RpiR"/>
    <property type="match status" value="1"/>
</dbReference>
<keyword evidence="1" id="KW-0805">Transcription regulation</keyword>
<feature type="domain" description="HTH rpiR-type" evidence="4">
    <location>
        <begin position="2"/>
        <end position="78"/>
    </location>
</feature>
<dbReference type="InterPro" id="IPR001347">
    <property type="entry name" value="SIS_dom"/>
</dbReference>
<dbReference type="InterPro" id="IPR009057">
    <property type="entry name" value="Homeodomain-like_sf"/>
</dbReference>
<evidence type="ECO:0000313" key="5">
    <source>
        <dbReference type="EMBL" id="PHL20833.1"/>
    </source>
</evidence>
<evidence type="ECO:0000256" key="3">
    <source>
        <dbReference type="ARBA" id="ARBA00023163"/>
    </source>
</evidence>
<dbReference type="GO" id="GO:0003677">
    <property type="term" value="F:DNA binding"/>
    <property type="evidence" value="ECO:0007669"/>
    <property type="project" value="UniProtKB-KW"/>
</dbReference>
<gene>
    <name evidence="5" type="ORF">CQR37_11720</name>
</gene>
<keyword evidence="3" id="KW-0804">Transcription</keyword>
<dbReference type="Proteomes" id="UP000224303">
    <property type="component" value="Unassembled WGS sequence"/>
</dbReference>
<dbReference type="RefSeq" id="WP_002319174.1">
    <property type="nucleotide sequence ID" value="NZ_CABGND010000024.1"/>
</dbReference>
<organism evidence="5 6">
    <name type="scientific">Enterococcus faecium</name>
    <name type="common">Streptococcus faecium</name>
    <dbReference type="NCBI Taxonomy" id="1352"/>
    <lineage>
        <taxon>Bacteria</taxon>
        <taxon>Bacillati</taxon>
        <taxon>Bacillota</taxon>
        <taxon>Bacilli</taxon>
        <taxon>Lactobacillales</taxon>
        <taxon>Enterococcaceae</taxon>
        <taxon>Enterococcus</taxon>
    </lineage>
</organism>
<protein>
    <submittedName>
        <fullName evidence="5">MurR/RpiR family transcriptional regulator</fullName>
    </submittedName>
</protein>
<evidence type="ECO:0000313" key="6">
    <source>
        <dbReference type="Proteomes" id="UP000224303"/>
    </source>
</evidence>
<dbReference type="SUPFAM" id="SSF46689">
    <property type="entry name" value="Homeodomain-like"/>
    <property type="match status" value="1"/>
</dbReference>
<dbReference type="Gene3D" id="1.10.10.10">
    <property type="entry name" value="Winged helix-like DNA-binding domain superfamily/Winged helix DNA-binding domain"/>
    <property type="match status" value="1"/>
</dbReference>
<dbReference type="InterPro" id="IPR000281">
    <property type="entry name" value="HTH_RpiR"/>
</dbReference>
<dbReference type="PANTHER" id="PTHR30514:SF10">
    <property type="entry name" value="MURR_RPIR FAMILY TRANSCRIPTIONAL REGULATOR"/>
    <property type="match status" value="1"/>
</dbReference>
<proteinExistence type="predicted"/>
<dbReference type="Gene3D" id="3.40.50.10490">
    <property type="entry name" value="Glucose-6-phosphate isomerase like protein, domain 1"/>
    <property type="match status" value="1"/>
</dbReference>
<dbReference type="GO" id="GO:0003700">
    <property type="term" value="F:DNA-binding transcription factor activity"/>
    <property type="evidence" value="ECO:0007669"/>
    <property type="project" value="InterPro"/>
</dbReference>
<dbReference type="PROSITE" id="PS51071">
    <property type="entry name" value="HTH_RPIR"/>
    <property type="match status" value="1"/>
</dbReference>
<dbReference type="SUPFAM" id="SSF53697">
    <property type="entry name" value="SIS domain"/>
    <property type="match status" value="1"/>
</dbReference>
<dbReference type="InterPro" id="IPR036388">
    <property type="entry name" value="WH-like_DNA-bd_sf"/>
</dbReference>
<sequence length="263" mass="30469">MNDVLIRIKQGMEDFSANHQEIAKYILENPDCLETCTARELAEKTYSVPSSIISFSKKIGYSGFQEMKFNYGNSPFDCDNKERDFLRPFQLVNKLLNTKVYNDTVNILINANRIYILAFQMSQVTALDFYLKVHKVDPTKIMFFRSFDEQVRSIPLLNKDDVVLMISNSGECQEIIDCQKYLPEGIKKILVTNGIESTLSEFCTHELSIGCFEKNILTFKEIPTDSRNALLYLMDRLFKDMIKQNYDDALEKIKKSSLFFSNI</sequence>
<dbReference type="GO" id="GO:0097367">
    <property type="term" value="F:carbohydrate derivative binding"/>
    <property type="evidence" value="ECO:0007669"/>
    <property type="project" value="InterPro"/>
</dbReference>
<dbReference type="Pfam" id="PF01380">
    <property type="entry name" value="SIS"/>
    <property type="match status" value="1"/>
</dbReference>
<dbReference type="InterPro" id="IPR046348">
    <property type="entry name" value="SIS_dom_sf"/>
</dbReference>
<dbReference type="Pfam" id="PF01418">
    <property type="entry name" value="HTH_6"/>
    <property type="match status" value="1"/>
</dbReference>
<evidence type="ECO:0000259" key="4">
    <source>
        <dbReference type="PROSITE" id="PS51071"/>
    </source>
</evidence>
<evidence type="ECO:0000256" key="1">
    <source>
        <dbReference type="ARBA" id="ARBA00023015"/>
    </source>
</evidence>
<reference evidence="5 6" key="1">
    <citation type="submission" date="2017-10" db="EMBL/GenBank/DDBJ databases">
        <title>Draft genomes of the Enterococcus faecium isolated from human feces before and after Helicobacter pylori eradication therapy.</title>
        <authorList>
            <person name="Prianichniikov N.A."/>
            <person name="Glushchenko O.E."/>
            <person name="Malakhova M.V."/>
        </authorList>
    </citation>
    <scope>NUCLEOTIDE SEQUENCE [LARGE SCALE GENOMIC DNA]</scope>
    <source>
        <strain evidence="5 6">Hp_5-7</strain>
    </source>
</reference>
<dbReference type="GO" id="GO:1901135">
    <property type="term" value="P:carbohydrate derivative metabolic process"/>
    <property type="evidence" value="ECO:0007669"/>
    <property type="project" value="InterPro"/>
</dbReference>
<accession>A0A2G0E8L6</accession>
<evidence type="ECO:0000256" key="2">
    <source>
        <dbReference type="ARBA" id="ARBA00023125"/>
    </source>
</evidence>
<dbReference type="InterPro" id="IPR047640">
    <property type="entry name" value="RpiR-like"/>
</dbReference>
<dbReference type="InterPro" id="IPR035472">
    <property type="entry name" value="RpiR-like_SIS"/>
</dbReference>
<dbReference type="PANTHER" id="PTHR30514">
    <property type="entry name" value="GLUCOKINASE"/>
    <property type="match status" value="1"/>
</dbReference>
<comment type="caution">
    <text evidence="5">The sequence shown here is derived from an EMBL/GenBank/DDBJ whole genome shotgun (WGS) entry which is preliminary data.</text>
</comment>
<keyword evidence="2" id="KW-0238">DNA-binding</keyword>
<dbReference type="EMBL" id="PCGC01000033">
    <property type="protein sequence ID" value="PHL20833.1"/>
    <property type="molecule type" value="Genomic_DNA"/>
</dbReference>
<name>A0A2G0E8L6_ENTFC</name>
<dbReference type="AlphaFoldDB" id="A0A2G0E8L6"/>